<keyword evidence="7" id="KW-0472">Membrane</keyword>
<keyword evidence="10" id="KW-1185">Reference proteome</keyword>
<protein>
    <recommendedName>
        <fullName evidence="8">SHSP domain-containing protein</fullName>
    </recommendedName>
</protein>
<dbReference type="InParanoid" id="A0A7J7CM61"/>
<dbReference type="InterPro" id="IPR002068">
    <property type="entry name" value="A-crystallin/Hsp20_dom"/>
</dbReference>
<keyword evidence="7" id="KW-0812">Transmembrane</keyword>
<dbReference type="GO" id="GO:0005886">
    <property type="term" value="C:plasma membrane"/>
    <property type="evidence" value="ECO:0007669"/>
    <property type="project" value="UniProtKB-SubCell"/>
</dbReference>
<feature type="region of interest" description="Disordered" evidence="6">
    <location>
        <begin position="142"/>
        <end position="161"/>
    </location>
</feature>
<evidence type="ECO:0000256" key="1">
    <source>
        <dbReference type="ARBA" id="ARBA00004162"/>
    </source>
</evidence>
<evidence type="ECO:0000313" key="10">
    <source>
        <dbReference type="Proteomes" id="UP000593562"/>
    </source>
</evidence>
<comment type="similarity">
    <text evidence="4 5">Belongs to the small heat shock protein (HSP20) family.</text>
</comment>
<dbReference type="AlphaFoldDB" id="A0A7J7CM61"/>
<sequence length="214" mass="23948">MATKAEGATGRQSYEDFEPLCKWQKDEEHDTLEVHLHGFKKGQMRVQINNLGVLTISGSRPLDETRWSRFHKEIKVLKDCKPNEIHAKFSKGILHVVMPKGSSEDHAITKTNTTHDKDKPKPAQMNPENVTKESMARDQLNAAGASTSISGDIENDNRLDDNKTMMNSFKERISRLTRGKPMIVGVAVVVAVAAVVLLGIYVMNKYQAPDHVQD</sequence>
<comment type="caution">
    <text evidence="9">The sequence shown here is derived from an EMBL/GenBank/DDBJ whole genome shotgun (WGS) entry which is preliminary data.</text>
</comment>
<name>A0A7J7CM61_TRIWF</name>
<reference evidence="9 10" key="1">
    <citation type="journal article" date="2020" name="Nat. Commun.">
        <title>Genome of Tripterygium wilfordii and identification of cytochrome P450 involved in triptolide biosynthesis.</title>
        <authorList>
            <person name="Tu L."/>
            <person name="Su P."/>
            <person name="Zhang Z."/>
            <person name="Gao L."/>
            <person name="Wang J."/>
            <person name="Hu T."/>
            <person name="Zhou J."/>
            <person name="Zhang Y."/>
            <person name="Zhao Y."/>
            <person name="Liu Y."/>
            <person name="Song Y."/>
            <person name="Tong Y."/>
            <person name="Lu Y."/>
            <person name="Yang J."/>
            <person name="Xu C."/>
            <person name="Jia M."/>
            <person name="Peters R.J."/>
            <person name="Huang L."/>
            <person name="Gao W."/>
        </authorList>
    </citation>
    <scope>NUCLEOTIDE SEQUENCE [LARGE SCALE GENOMIC DNA]</scope>
    <source>
        <strain evidence="10">cv. XIE 37</strain>
        <tissue evidence="9">Leaf</tissue>
    </source>
</reference>
<evidence type="ECO:0000256" key="7">
    <source>
        <dbReference type="SAM" id="Phobius"/>
    </source>
</evidence>
<dbReference type="PANTHER" id="PTHR43670">
    <property type="entry name" value="HEAT SHOCK PROTEIN 26"/>
    <property type="match status" value="1"/>
</dbReference>
<evidence type="ECO:0000259" key="8">
    <source>
        <dbReference type="PROSITE" id="PS01031"/>
    </source>
</evidence>
<dbReference type="PANTHER" id="PTHR43670:SF118">
    <property type="entry name" value="HSP20_ALPHA CRYSTALLIN FAMILY PROTEIN"/>
    <property type="match status" value="1"/>
</dbReference>
<dbReference type="Pfam" id="PF00011">
    <property type="entry name" value="HSP20"/>
    <property type="match status" value="1"/>
</dbReference>
<dbReference type="PROSITE" id="PS01031">
    <property type="entry name" value="SHSP"/>
    <property type="match status" value="1"/>
</dbReference>
<evidence type="ECO:0000256" key="3">
    <source>
        <dbReference type="ARBA" id="ARBA00022821"/>
    </source>
</evidence>
<dbReference type="FunCoup" id="A0A7J7CM61">
    <property type="interactions" value="3"/>
</dbReference>
<dbReference type="SUPFAM" id="SSF49764">
    <property type="entry name" value="HSP20-like chaperones"/>
    <property type="match status" value="1"/>
</dbReference>
<dbReference type="EMBL" id="JAAARO010000015">
    <property type="protein sequence ID" value="KAF5735163.1"/>
    <property type="molecule type" value="Genomic_DNA"/>
</dbReference>
<evidence type="ECO:0000256" key="6">
    <source>
        <dbReference type="SAM" id="MobiDB-lite"/>
    </source>
</evidence>
<gene>
    <name evidence="9" type="ORF">HS088_TW15G00663</name>
</gene>
<organism evidence="9 10">
    <name type="scientific">Tripterygium wilfordii</name>
    <name type="common">Thunder God vine</name>
    <dbReference type="NCBI Taxonomy" id="458696"/>
    <lineage>
        <taxon>Eukaryota</taxon>
        <taxon>Viridiplantae</taxon>
        <taxon>Streptophyta</taxon>
        <taxon>Embryophyta</taxon>
        <taxon>Tracheophyta</taxon>
        <taxon>Spermatophyta</taxon>
        <taxon>Magnoliopsida</taxon>
        <taxon>eudicotyledons</taxon>
        <taxon>Gunneridae</taxon>
        <taxon>Pentapetalae</taxon>
        <taxon>rosids</taxon>
        <taxon>fabids</taxon>
        <taxon>Celastrales</taxon>
        <taxon>Celastraceae</taxon>
        <taxon>Tripterygium</taxon>
    </lineage>
</organism>
<feature type="domain" description="SHSP" evidence="8">
    <location>
        <begin position="11"/>
        <end position="117"/>
    </location>
</feature>
<keyword evidence="3" id="KW-0611">Plant defense</keyword>
<dbReference type="Proteomes" id="UP000593562">
    <property type="component" value="Unassembled WGS sequence"/>
</dbReference>
<evidence type="ECO:0000256" key="5">
    <source>
        <dbReference type="RuleBase" id="RU003616"/>
    </source>
</evidence>
<keyword evidence="7" id="KW-1133">Transmembrane helix</keyword>
<evidence type="ECO:0000313" key="9">
    <source>
        <dbReference type="EMBL" id="KAF5735163.1"/>
    </source>
</evidence>
<accession>A0A7J7CM61</accession>
<dbReference type="Gene3D" id="2.60.40.790">
    <property type="match status" value="1"/>
</dbReference>
<dbReference type="CDD" id="cd06464">
    <property type="entry name" value="ACD_sHsps-like"/>
    <property type="match status" value="1"/>
</dbReference>
<dbReference type="OrthoDB" id="1431247at2759"/>
<keyword evidence="2" id="KW-1003">Cell membrane</keyword>
<feature type="transmembrane region" description="Helical" evidence="7">
    <location>
        <begin position="182"/>
        <end position="203"/>
    </location>
</feature>
<proteinExistence type="inferred from homology"/>
<dbReference type="InterPro" id="IPR008978">
    <property type="entry name" value="HSP20-like_chaperone"/>
</dbReference>
<comment type="subcellular location">
    <subcellularLocation>
        <location evidence="1">Cell membrane</location>
        <topology evidence="1">Single-pass membrane protein</topology>
    </subcellularLocation>
</comment>
<evidence type="ECO:0000256" key="2">
    <source>
        <dbReference type="ARBA" id="ARBA00022475"/>
    </source>
</evidence>
<dbReference type="GO" id="GO:0006952">
    <property type="term" value="P:defense response"/>
    <property type="evidence" value="ECO:0007669"/>
    <property type="project" value="UniProtKB-KW"/>
</dbReference>
<evidence type="ECO:0000256" key="4">
    <source>
        <dbReference type="PROSITE-ProRule" id="PRU00285"/>
    </source>
</evidence>
<dbReference type="GO" id="GO:0034605">
    <property type="term" value="P:cellular response to heat"/>
    <property type="evidence" value="ECO:0007669"/>
    <property type="project" value="TreeGrafter"/>
</dbReference>